<protein>
    <submittedName>
        <fullName evidence="2">Uncharacterized protein</fullName>
    </submittedName>
</protein>
<keyword evidence="1" id="KW-0175">Coiled coil</keyword>
<dbReference type="Proteomes" id="UP000290106">
    <property type="component" value="Unassembled WGS sequence"/>
</dbReference>
<evidence type="ECO:0000256" key="1">
    <source>
        <dbReference type="SAM" id="Coils"/>
    </source>
</evidence>
<dbReference type="EMBL" id="SDKC01000002">
    <property type="protein sequence ID" value="RXS72595.1"/>
    <property type="molecule type" value="Genomic_DNA"/>
</dbReference>
<dbReference type="AlphaFoldDB" id="A0A4Q1RDE6"/>
<evidence type="ECO:0000313" key="2">
    <source>
        <dbReference type="EMBL" id="RXS72595.1"/>
    </source>
</evidence>
<sequence length="479" mass="57261">MFGIKKRRKSRCEKFELIKKGKSSKIQADIEVTLLGLTHLDAICKEMTRLQTIQLEMPEIFVDHDYEKIAKVDLTFTLGMTLNMTDIFILLYLDHATYGMDALRETYGVTEDIFTYTCERLVKFYRFFYTYKEIWKICKFTCPMSLDTLNQFKMIAELIIDYVPRHREAYDAYLNREISEKEYNKKKGAIASEIELELYRLYEIDIESLKILSPDYFTKAMWQQPGFGNKEEYEKLSKSIWDISDKKYGNMNYYCKEVFYSVKVSEMSMNSKIMEAEGKLDRLQDLRIIEEDTIMYLDFIWNFVDEAMRSRDDGFERIWKYKKTESEREKKRISTLREVADSYYIAENSIESLLCLITNDCDIFNNRYDSEYSLIQSLRNWTESEDSIKAMFKAPGTEHLFTPEYCKALINIIEEYQERYRDANKDGQSENNEAVDMLCRECMQKLCNELKLDWFEIMEKYPEETKNRLFKKKGEGEKR</sequence>
<keyword evidence="3" id="KW-1185">Reference proteome</keyword>
<evidence type="ECO:0000313" key="3">
    <source>
        <dbReference type="Proteomes" id="UP000290106"/>
    </source>
</evidence>
<reference evidence="2 3" key="1">
    <citation type="submission" date="2019-01" db="EMBL/GenBank/DDBJ databases">
        <title>Blautia sp. nov. KGMB01111 isolated human feces.</title>
        <authorList>
            <person name="Park J.-E."/>
            <person name="Kim J.-S."/>
            <person name="Park S.-H."/>
        </authorList>
    </citation>
    <scope>NUCLEOTIDE SEQUENCE [LARGE SCALE GENOMIC DNA]</scope>
    <source>
        <strain evidence="2 3">KGMB01111</strain>
    </source>
</reference>
<gene>
    <name evidence="2" type="ORF">ETP43_16590</name>
</gene>
<comment type="caution">
    <text evidence="2">The sequence shown here is derived from an EMBL/GenBank/DDBJ whole genome shotgun (WGS) entry which is preliminary data.</text>
</comment>
<accession>A0A4Q1RDE6</accession>
<name>A0A4Q1RDE6_9FIRM</name>
<dbReference type="RefSeq" id="WP_129259711.1">
    <property type="nucleotide sequence ID" value="NZ_SDKC01000002.1"/>
</dbReference>
<proteinExistence type="predicted"/>
<feature type="coiled-coil region" evidence="1">
    <location>
        <begin position="406"/>
        <end position="433"/>
    </location>
</feature>
<organism evidence="2 3">
    <name type="scientific">Blautia faecicola</name>
    <dbReference type="NCBI Taxonomy" id="2509240"/>
    <lineage>
        <taxon>Bacteria</taxon>
        <taxon>Bacillati</taxon>
        <taxon>Bacillota</taxon>
        <taxon>Clostridia</taxon>
        <taxon>Lachnospirales</taxon>
        <taxon>Lachnospiraceae</taxon>
        <taxon>Blautia</taxon>
    </lineage>
</organism>